<feature type="domain" description="EF-hand" evidence="2">
    <location>
        <begin position="1"/>
        <end position="31"/>
    </location>
</feature>
<dbReference type="SUPFAM" id="SSF47473">
    <property type="entry name" value="EF-hand"/>
    <property type="match status" value="1"/>
</dbReference>
<feature type="domain" description="EF-hand" evidence="2">
    <location>
        <begin position="32"/>
        <end position="67"/>
    </location>
</feature>
<comment type="caution">
    <text evidence="3">The sequence shown here is derived from an EMBL/GenBank/DDBJ whole genome shotgun (WGS) entry which is preliminary data.</text>
</comment>
<reference evidence="3" key="1">
    <citation type="journal article" date="2023" name="Mol. Biol. Evol.">
        <title>Third-Generation Sequencing Reveals the Adaptive Role of the Epigenome in Three Deep-Sea Polychaetes.</title>
        <authorList>
            <person name="Perez M."/>
            <person name="Aroh O."/>
            <person name="Sun Y."/>
            <person name="Lan Y."/>
            <person name="Juniper S.K."/>
            <person name="Young C.R."/>
            <person name="Angers B."/>
            <person name="Qian P.Y."/>
        </authorList>
    </citation>
    <scope>NUCLEOTIDE SEQUENCE</scope>
    <source>
        <strain evidence="3">P08H-3</strain>
    </source>
</reference>
<dbReference type="Proteomes" id="UP001208570">
    <property type="component" value="Unassembled WGS sequence"/>
</dbReference>
<name>A0AAD9MSD1_9ANNE</name>
<dbReference type="Pfam" id="PF13499">
    <property type="entry name" value="EF-hand_7"/>
    <property type="match status" value="1"/>
</dbReference>
<dbReference type="GO" id="GO:0005509">
    <property type="term" value="F:calcium ion binding"/>
    <property type="evidence" value="ECO:0007669"/>
    <property type="project" value="InterPro"/>
</dbReference>
<dbReference type="Pfam" id="PF14658">
    <property type="entry name" value="EF-hand_9"/>
    <property type="match status" value="1"/>
</dbReference>
<evidence type="ECO:0000259" key="2">
    <source>
        <dbReference type="PROSITE" id="PS50222"/>
    </source>
</evidence>
<feature type="domain" description="EF-hand" evidence="2">
    <location>
        <begin position="69"/>
        <end position="104"/>
    </location>
</feature>
<dbReference type="InterPro" id="IPR002048">
    <property type="entry name" value="EF_hand_dom"/>
</dbReference>
<protein>
    <recommendedName>
        <fullName evidence="2">EF-hand domain-containing protein</fullName>
    </recommendedName>
</protein>
<organism evidence="3 4">
    <name type="scientific">Paralvinella palmiformis</name>
    <dbReference type="NCBI Taxonomy" id="53620"/>
    <lineage>
        <taxon>Eukaryota</taxon>
        <taxon>Metazoa</taxon>
        <taxon>Spiralia</taxon>
        <taxon>Lophotrochozoa</taxon>
        <taxon>Annelida</taxon>
        <taxon>Polychaeta</taxon>
        <taxon>Sedentaria</taxon>
        <taxon>Canalipalpata</taxon>
        <taxon>Terebellida</taxon>
        <taxon>Terebelliformia</taxon>
        <taxon>Alvinellidae</taxon>
        <taxon>Paralvinella</taxon>
    </lineage>
</organism>
<dbReference type="FunFam" id="1.10.238.10:FF:000003">
    <property type="entry name" value="Calmodulin A"/>
    <property type="match status" value="1"/>
</dbReference>
<dbReference type="InterPro" id="IPR050230">
    <property type="entry name" value="CALM/Myosin/TropC-like"/>
</dbReference>
<dbReference type="InterPro" id="IPR011992">
    <property type="entry name" value="EF-hand-dom_pair"/>
</dbReference>
<keyword evidence="1" id="KW-0677">Repeat</keyword>
<proteinExistence type="predicted"/>
<evidence type="ECO:0000313" key="3">
    <source>
        <dbReference type="EMBL" id="KAK2142388.1"/>
    </source>
</evidence>
<dbReference type="PROSITE" id="PS50222">
    <property type="entry name" value="EF_HAND_2"/>
    <property type="match status" value="3"/>
</dbReference>
<dbReference type="SMART" id="SM00054">
    <property type="entry name" value="EFh"/>
    <property type="match status" value="4"/>
</dbReference>
<dbReference type="AlphaFoldDB" id="A0AAD9MSD1"/>
<feature type="non-terminal residue" evidence="3">
    <location>
        <position position="134"/>
    </location>
</feature>
<dbReference type="GO" id="GO:0016460">
    <property type="term" value="C:myosin II complex"/>
    <property type="evidence" value="ECO:0007669"/>
    <property type="project" value="TreeGrafter"/>
</dbReference>
<evidence type="ECO:0000256" key="1">
    <source>
        <dbReference type="ARBA" id="ARBA00022737"/>
    </source>
</evidence>
<dbReference type="PANTHER" id="PTHR23048:SF0">
    <property type="entry name" value="CALMODULIN LIKE 3"/>
    <property type="match status" value="1"/>
</dbReference>
<dbReference type="InterPro" id="IPR039508">
    <property type="entry name" value="KASH5_EF-hand-like_dom"/>
</dbReference>
<dbReference type="EMBL" id="JAODUP010000963">
    <property type="protein sequence ID" value="KAK2142388.1"/>
    <property type="molecule type" value="Genomic_DNA"/>
</dbReference>
<gene>
    <name evidence="3" type="ORF">LSH36_963g00035</name>
</gene>
<dbReference type="PANTHER" id="PTHR23048">
    <property type="entry name" value="MYOSIN LIGHT CHAIN 1, 3"/>
    <property type="match status" value="1"/>
</dbReference>
<keyword evidence="4" id="KW-1185">Reference proteome</keyword>
<sequence>VKEVFSLFDRDNDGAIICRDVISVLRSVGHNPTEDQVKDLIKVYDSEGEGVIEFPTFLEIMNNVRHEDDTEEDIEEAFRVFDPSGSGYISAVKLREKLTEEEVEDMIAYADRCCDGDINYREFIDVLLNDGDWP</sequence>
<evidence type="ECO:0000313" key="4">
    <source>
        <dbReference type="Proteomes" id="UP001208570"/>
    </source>
</evidence>
<accession>A0AAD9MSD1</accession>
<dbReference type="CDD" id="cd00051">
    <property type="entry name" value="EFh"/>
    <property type="match status" value="2"/>
</dbReference>
<dbReference type="Gene3D" id="1.10.238.10">
    <property type="entry name" value="EF-hand"/>
    <property type="match status" value="1"/>
</dbReference>